<feature type="transmembrane region" description="Helical" evidence="6">
    <location>
        <begin position="77"/>
        <end position="97"/>
    </location>
</feature>
<feature type="transmembrane region" description="Helical" evidence="6">
    <location>
        <begin position="21"/>
        <end position="40"/>
    </location>
</feature>
<feature type="transmembrane region" description="Helical" evidence="6">
    <location>
        <begin position="46"/>
        <end position="65"/>
    </location>
</feature>
<dbReference type="Proteomes" id="UP001300692">
    <property type="component" value="Unassembled WGS sequence"/>
</dbReference>
<evidence type="ECO:0000313" key="7">
    <source>
        <dbReference type="EMBL" id="MCV9387659.1"/>
    </source>
</evidence>
<keyword evidence="8" id="KW-1185">Reference proteome</keyword>
<dbReference type="RefSeq" id="WP_264138479.1">
    <property type="nucleotide sequence ID" value="NZ_JAOYOD010000001.1"/>
</dbReference>
<reference evidence="7 8" key="1">
    <citation type="submission" date="2022-10" db="EMBL/GenBank/DDBJ databases">
        <title>Comparative genomics and taxonomic characterization of three novel marine species of genus Reichenbachiella exhibiting antioxidant and polysaccharide degradation activities.</title>
        <authorList>
            <person name="Muhammad N."/>
            <person name="Lee Y.-J."/>
            <person name="Ko J."/>
            <person name="Kim S.-G."/>
        </authorList>
    </citation>
    <scope>NUCLEOTIDE SEQUENCE [LARGE SCALE GENOMIC DNA]</scope>
    <source>
        <strain evidence="7 8">ABR2-5</strain>
    </source>
</reference>
<accession>A0ABT3CVN0</accession>
<evidence type="ECO:0000313" key="8">
    <source>
        <dbReference type="Proteomes" id="UP001300692"/>
    </source>
</evidence>
<sequence length="109" mass="12166">MEQETKGLEVIPADKAKIKKIWTVTGILFLATVVEFIIAFTMGPGMLKTSIFIVLTIFKAFYIIGEFMHLSHEQKGLIWSIIAPLIFVAWLILALLIQGEAIFQALSGQ</sequence>
<evidence type="ECO:0000256" key="3">
    <source>
        <dbReference type="ARBA" id="ARBA00022692"/>
    </source>
</evidence>
<comment type="subcellular location">
    <subcellularLocation>
        <location evidence="1">Cell membrane</location>
        <topology evidence="1">Multi-pass membrane protein</topology>
    </subcellularLocation>
</comment>
<evidence type="ECO:0000256" key="1">
    <source>
        <dbReference type="ARBA" id="ARBA00004651"/>
    </source>
</evidence>
<keyword evidence="4 6" id="KW-1133">Transmembrane helix</keyword>
<evidence type="ECO:0000256" key="6">
    <source>
        <dbReference type="SAM" id="Phobius"/>
    </source>
</evidence>
<evidence type="ECO:0000256" key="2">
    <source>
        <dbReference type="ARBA" id="ARBA00022475"/>
    </source>
</evidence>
<dbReference type="Pfam" id="PF03626">
    <property type="entry name" value="COX4_pro"/>
    <property type="match status" value="1"/>
</dbReference>
<evidence type="ECO:0000256" key="5">
    <source>
        <dbReference type="ARBA" id="ARBA00023136"/>
    </source>
</evidence>
<keyword evidence="2" id="KW-1003">Cell membrane</keyword>
<gene>
    <name evidence="7" type="ORF">N7U62_13340</name>
</gene>
<proteinExistence type="predicted"/>
<keyword evidence="3 6" id="KW-0812">Transmembrane</keyword>
<evidence type="ECO:0000256" key="4">
    <source>
        <dbReference type="ARBA" id="ARBA00022989"/>
    </source>
</evidence>
<dbReference type="InterPro" id="IPR005171">
    <property type="entry name" value="Cyt_c_oxidase_su4_prok"/>
</dbReference>
<keyword evidence="5 6" id="KW-0472">Membrane</keyword>
<protein>
    <submittedName>
        <fullName evidence="7">Cytochrome C oxidase subunit IV family protein</fullName>
    </submittedName>
</protein>
<name>A0ABT3CVN0_9BACT</name>
<dbReference type="EMBL" id="JAOYOD010000001">
    <property type="protein sequence ID" value="MCV9387659.1"/>
    <property type="molecule type" value="Genomic_DNA"/>
</dbReference>
<organism evidence="7 8">
    <name type="scientific">Reichenbachiella ulvae</name>
    <dbReference type="NCBI Taxonomy" id="2980104"/>
    <lineage>
        <taxon>Bacteria</taxon>
        <taxon>Pseudomonadati</taxon>
        <taxon>Bacteroidota</taxon>
        <taxon>Cytophagia</taxon>
        <taxon>Cytophagales</taxon>
        <taxon>Reichenbachiellaceae</taxon>
        <taxon>Reichenbachiella</taxon>
    </lineage>
</organism>
<comment type="caution">
    <text evidence="7">The sequence shown here is derived from an EMBL/GenBank/DDBJ whole genome shotgun (WGS) entry which is preliminary data.</text>
</comment>